<dbReference type="Proteomes" id="UP000027195">
    <property type="component" value="Unassembled WGS sequence"/>
</dbReference>
<evidence type="ECO:0000313" key="2">
    <source>
        <dbReference type="EMBL" id="KDQ07758.1"/>
    </source>
</evidence>
<feature type="region of interest" description="Disordered" evidence="1">
    <location>
        <begin position="24"/>
        <end position="96"/>
    </location>
</feature>
<evidence type="ECO:0000256" key="1">
    <source>
        <dbReference type="SAM" id="MobiDB-lite"/>
    </source>
</evidence>
<dbReference type="AlphaFoldDB" id="A0A067LWL7"/>
<proteinExistence type="predicted"/>
<protein>
    <submittedName>
        <fullName evidence="2">Uncharacterized protein</fullName>
    </submittedName>
</protein>
<dbReference type="EMBL" id="KL198101">
    <property type="protein sequence ID" value="KDQ07758.1"/>
    <property type="molecule type" value="Genomic_DNA"/>
</dbReference>
<feature type="compositionally biased region" description="Polar residues" evidence="1">
    <location>
        <begin position="42"/>
        <end position="55"/>
    </location>
</feature>
<keyword evidence="3" id="KW-1185">Reference proteome</keyword>
<sequence>MEQDEPPSPRPVSSLRSKFEQLAVSSSSYPSVLERKPGVTSRAASDSIPSTQPSRTRGLISHLTPLTPTAEPELSHPTTSVPPAVRRHTINRRNSASLPDIAVVFDQTVPSPPSAPLDTLLKRPIPPPRVTTIPVLVTGLSPEQETPTHDSSLPLAPTPTQLSVAASSSTIDLTGRKRPPPPPPPRQSSSDPGSSIEEGTQSENVASLRSRFAYVLDRKDFCTLRG</sequence>
<dbReference type="InParanoid" id="A0A067LWL7"/>
<accession>A0A067LWL7</accession>
<gene>
    <name evidence="2" type="ORF">BOTBODRAFT_593634</name>
</gene>
<dbReference type="HOGENOM" id="CLU_1224584_0_0_1"/>
<feature type="region of interest" description="Disordered" evidence="1">
    <location>
        <begin position="109"/>
        <end position="205"/>
    </location>
</feature>
<name>A0A067LWL7_BOTB1</name>
<feature type="compositionally biased region" description="Polar residues" evidence="1">
    <location>
        <begin position="158"/>
        <end position="172"/>
    </location>
</feature>
<organism evidence="2 3">
    <name type="scientific">Botryobasidium botryosum (strain FD-172 SS1)</name>
    <dbReference type="NCBI Taxonomy" id="930990"/>
    <lineage>
        <taxon>Eukaryota</taxon>
        <taxon>Fungi</taxon>
        <taxon>Dikarya</taxon>
        <taxon>Basidiomycota</taxon>
        <taxon>Agaricomycotina</taxon>
        <taxon>Agaricomycetes</taxon>
        <taxon>Cantharellales</taxon>
        <taxon>Botryobasidiaceae</taxon>
        <taxon>Botryobasidium</taxon>
    </lineage>
</organism>
<feature type="compositionally biased region" description="Polar residues" evidence="1">
    <location>
        <begin position="141"/>
        <end position="151"/>
    </location>
</feature>
<evidence type="ECO:0000313" key="3">
    <source>
        <dbReference type="Proteomes" id="UP000027195"/>
    </source>
</evidence>
<reference evidence="3" key="1">
    <citation type="journal article" date="2014" name="Proc. Natl. Acad. Sci. U.S.A.">
        <title>Extensive sampling of basidiomycete genomes demonstrates inadequacy of the white-rot/brown-rot paradigm for wood decay fungi.</title>
        <authorList>
            <person name="Riley R."/>
            <person name="Salamov A.A."/>
            <person name="Brown D.W."/>
            <person name="Nagy L.G."/>
            <person name="Floudas D."/>
            <person name="Held B.W."/>
            <person name="Levasseur A."/>
            <person name="Lombard V."/>
            <person name="Morin E."/>
            <person name="Otillar R."/>
            <person name="Lindquist E.A."/>
            <person name="Sun H."/>
            <person name="LaButti K.M."/>
            <person name="Schmutz J."/>
            <person name="Jabbour D."/>
            <person name="Luo H."/>
            <person name="Baker S.E."/>
            <person name="Pisabarro A.G."/>
            <person name="Walton J.D."/>
            <person name="Blanchette R.A."/>
            <person name="Henrissat B."/>
            <person name="Martin F."/>
            <person name="Cullen D."/>
            <person name="Hibbett D.S."/>
            <person name="Grigoriev I.V."/>
        </authorList>
    </citation>
    <scope>NUCLEOTIDE SEQUENCE [LARGE SCALE GENOMIC DNA]</scope>
    <source>
        <strain evidence="3">FD-172 SS1</strain>
    </source>
</reference>